<dbReference type="InterPro" id="IPR039426">
    <property type="entry name" value="TonB-dep_rcpt-like"/>
</dbReference>
<comment type="similarity">
    <text evidence="10 11">Belongs to the TonB-dependent receptor family.</text>
</comment>
<keyword evidence="8 15" id="KW-0675">Receptor</keyword>
<keyword evidence="3 10" id="KW-1134">Transmembrane beta strand</keyword>
<evidence type="ECO:0000256" key="6">
    <source>
        <dbReference type="ARBA" id="ARBA00023077"/>
    </source>
</evidence>
<feature type="chain" id="PRO_5045110614" evidence="12">
    <location>
        <begin position="24"/>
        <end position="682"/>
    </location>
</feature>
<keyword evidence="4 10" id="KW-0812">Transmembrane</keyword>
<evidence type="ECO:0000256" key="11">
    <source>
        <dbReference type="RuleBase" id="RU003357"/>
    </source>
</evidence>
<protein>
    <submittedName>
        <fullName evidence="15">TonB-dependent receptor</fullName>
    </submittedName>
</protein>
<dbReference type="RefSeq" id="WP_252165499.1">
    <property type="nucleotide sequence ID" value="NZ_CP084930.1"/>
</dbReference>
<feature type="signal peptide" evidence="12">
    <location>
        <begin position="1"/>
        <end position="23"/>
    </location>
</feature>
<dbReference type="InterPro" id="IPR037066">
    <property type="entry name" value="Plug_dom_sf"/>
</dbReference>
<dbReference type="Proteomes" id="UP001056937">
    <property type="component" value="Chromosome 1"/>
</dbReference>
<evidence type="ECO:0000256" key="4">
    <source>
        <dbReference type="ARBA" id="ARBA00022692"/>
    </source>
</evidence>
<accession>A0ABY4X4B7</accession>
<dbReference type="Gene3D" id="2.40.170.20">
    <property type="entry name" value="TonB-dependent receptor, beta-barrel domain"/>
    <property type="match status" value="1"/>
</dbReference>
<evidence type="ECO:0000256" key="5">
    <source>
        <dbReference type="ARBA" id="ARBA00022729"/>
    </source>
</evidence>
<name>A0ABY4X4B7_9SPHN</name>
<keyword evidence="16" id="KW-1185">Reference proteome</keyword>
<keyword evidence="5 12" id="KW-0732">Signal</keyword>
<sequence>MPRVSCCLGVAAALLLPSGAGMAQIVDHAALEATLGETVTTSVTGSPERASDAPASLTIISHEEIARSPARSVPDLLKAYAGVEVTRWTAGQSDVAVRGGVQTYNARLLVLVDGRQVYLDHYGMTDWNLLGIQLEDIQQIELVRGPASALFGFNAADGVVNIITRNALGDRSAAITAEGGTHGYGRVAGSLILPLADRLGLRLSGGHQREDERAIPDRFYAPPTIPATTADQAAATLAFAPDGATRIELNGGWAANRQLEFLPSQILTVQRFQSETAGVLVDHDTPLGSLTGHGYVNWLNADYGVTTPPDSPFGAVAALRARNRTAVLDGAALIRLTDVNTLRIEGEYRNNQLHSGRLFSPRIGYQIAAASGMLDLHPTDHIGLTLAARVDHSWLDQGGAAVLPQIDMASAYHRAFTQASFNLAVTARIGSAGQLRVNGGKGVQSPSLISYGLRVMVPADDTPVPVFLSGDPRLRPVAVWSGEIGYNQRIGGLTVDAGVFYNHTAHAIASPGDPIELSFVLSPTPAAFARFANVGSFDTYGLALSASGRLLQRLGWKVNYSWLGVDQDLPADRTPYTYALSPRLTTPRHVANLSLDYQRGRWSLSALGHYASATRQFAFDPATSLLVVGVPGAVTLDAKSGFVVSPHLTAYVAGENLGAARGAYGSPIPADRRVRGGVSIRL</sequence>
<evidence type="ECO:0000259" key="13">
    <source>
        <dbReference type="Pfam" id="PF00593"/>
    </source>
</evidence>
<evidence type="ECO:0000256" key="1">
    <source>
        <dbReference type="ARBA" id="ARBA00004571"/>
    </source>
</evidence>
<feature type="domain" description="TonB-dependent receptor plug" evidence="14">
    <location>
        <begin position="50"/>
        <end position="159"/>
    </location>
</feature>
<evidence type="ECO:0000313" key="16">
    <source>
        <dbReference type="Proteomes" id="UP001056937"/>
    </source>
</evidence>
<evidence type="ECO:0000259" key="14">
    <source>
        <dbReference type="Pfam" id="PF07715"/>
    </source>
</evidence>
<proteinExistence type="inferred from homology"/>
<evidence type="ECO:0000256" key="8">
    <source>
        <dbReference type="ARBA" id="ARBA00023170"/>
    </source>
</evidence>
<dbReference type="EMBL" id="CP084930">
    <property type="protein sequence ID" value="USI71687.1"/>
    <property type="molecule type" value="Genomic_DNA"/>
</dbReference>
<evidence type="ECO:0000256" key="10">
    <source>
        <dbReference type="PROSITE-ProRule" id="PRU01360"/>
    </source>
</evidence>
<evidence type="ECO:0000313" key="15">
    <source>
        <dbReference type="EMBL" id="USI71687.1"/>
    </source>
</evidence>
<dbReference type="Gene3D" id="2.170.130.10">
    <property type="entry name" value="TonB-dependent receptor, plug domain"/>
    <property type="match status" value="1"/>
</dbReference>
<dbReference type="PROSITE" id="PS52016">
    <property type="entry name" value="TONB_DEPENDENT_REC_3"/>
    <property type="match status" value="1"/>
</dbReference>
<evidence type="ECO:0000256" key="7">
    <source>
        <dbReference type="ARBA" id="ARBA00023136"/>
    </source>
</evidence>
<dbReference type="PANTHER" id="PTHR30069">
    <property type="entry name" value="TONB-DEPENDENT OUTER MEMBRANE RECEPTOR"/>
    <property type="match status" value="1"/>
</dbReference>
<evidence type="ECO:0000256" key="9">
    <source>
        <dbReference type="ARBA" id="ARBA00023237"/>
    </source>
</evidence>
<evidence type="ECO:0000256" key="3">
    <source>
        <dbReference type="ARBA" id="ARBA00022452"/>
    </source>
</evidence>
<gene>
    <name evidence="15" type="ORF">LHA26_10135</name>
</gene>
<dbReference type="PANTHER" id="PTHR30069:SF29">
    <property type="entry name" value="HEMOGLOBIN AND HEMOGLOBIN-HAPTOGLOBIN-BINDING PROTEIN 1-RELATED"/>
    <property type="match status" value="1"/>
</dbReference>
<evidence type="ECO:0000256" key="2">
    <source>
        <dbReference type="ARBA" id="ARBA00022448"/>
    </source>
</evidence>
<reference evidence="15" key="1">
    <citation type="journal article" date="2022" name="Toxins">
        <title>Genomic Analysis of Sphingopyxis sp. USTB-05 for Biodegrading Cyanobacterial Hepatotoxins.</title>
        <authorList>
            <person name="Liu C."/>
            <person name="Xu Q."/>
            <person name="Zhao Z."/>
            <person name="Zhang H."/>
            <person name="Liu X."/>
            <person name="Yin C."/>
            <person name="Liu Y."/>
            <person name="Yan H."/>
        </authorList>
    </citation>
    <scope>NUCLEOTIDE SEQUENCE</scope>
    <source>
        <strain evidence="15">NBD5</strain>
    </source>
</reference>
<organism evidence="15 16">
    <name type="scientific">Sphingomonas morindae</name>
    <dbReference type="NCBI Taxonomy" id="1541170"/>
    <lineage>
        <taxon>Bacteria</taxon>
        <taxon>Pseudomonadati</taxon>
        <taxon>Pseudomonadota</taxon>
        <taxon>Alphaproteobacteria</taxon>
        <taxon>Sphingomonadales</taxon>
        <taxon>Sphingomonadaceae</taxon>
        <taxon>Sphingomonas</taxon>
    </lineage>
</organism>
<dbReference type="InterPro" id="IPR012910">
    <property type="entry name" value="Plug_dom"/>
</dbReference>
<dbReference type="Pfam" id="PF00593">
    <property type="entry name" value="TonB_dep_Rec_b-barrel"/>
    <property type="match status" value="1"/>
</dbReference>
<keyword evidence="9 10" id="KW-0998">Cell outer membrane</keyword>
<dbReference type="Pfam" id="PF07715">
    <property type="entry name" value="Plug"/>
    <property type="match status" value="1"/>
</dbReference>
<comment type="subcellular location">
    <subcellularLocation>
        <location evidence="1 10">Cell outer membrane</location>
        <topology evidence="1 10">Multi-pass membrane protein</topology>
    </subcellularLocation>
</comment>
<dbReference type="InterPro" id="IPR000531">
    <property type="entry name" value="Beta-barrel_TonB"/>
</dbReference>
<keyword evidence="7 10" id="KW-0472">Membrane</keyword>
<keyword evidence="6 11" id="KW-0798">TonB box</keyword>
<keyword evidence="2 10" id="KW-0813">Transport</keyword>
<feature type="domain" description="TonB-dependent receptor-like beta-barrel" evidence="13">
    <location>
        <begin position="250"/>
        <end position="657"/>
    </location>
</feature>
<evidence type="ECO:0000256" key="12">
    <source>
        <dbReference type="SAM" id="SignalP"/>
    </source>
</evidence>
<dbReference type="InterPro" id="IPR036942">
    <property type="entry name" value="Beta-barrel_TonB_sf"/>
</dbReference>
<dbReference type="SUPFAM" id="SSF56935">
    <property type="entry name" value="Porins"/>
    <property type="match status" value="1"/>
</dbReference>